<evidence type="ECO:0000256" key="2">
    <source>
        <dbReference type="ARBA" id="ARBA00022448"/>
    </source>
</evidence>
<evidence type="ECO:0000256" key="8">
    <source>
        <dbReference type="ARBA" id="ARBA00022989"/>
    </source>
</evidence>
<dbReference type="InterPro" id="IPR003439">
    <property type="entry name" value="ABC_transporter-like_ATP-bd"/>
</dbReference>
<dbReference type="Pfam" id="PF03412">
    <property type="entry name" value="Peptidase_C39"/>
    <property type="match status" value="1"/>
</dbReference>
<feature type="transmembrane region" description="Helical" evidence="11">
    <location>
        <begin position="259"/>
        <end position="278"/>
    </location>
</feature>
<feature type="domain" description="ABC transporter" evidence="12">
    <location>
        <begin position="476"/>
        <end position="708"/>
    </location>
</feature>
<dbReference type="PROSITE" id="PS50929">
    <property type="entry name" value="ABC_TM1F"/>
    <property type="match status" value="1"/>
</dbReference>
<dbReference type="Gene3D" id="3.40.50.300">
    <property type="entry name" value="P-loop containing nucleotide triphosphate hydrolases"/>
    <property type="match status" value="1"/>
</dbReference>
<dbReference type="SUPFAM" id="SSF52540">
    <property type="entry name" value="P-loop containing nucleoside triphosphate hydrolases"/>
    <property type="match status" value="1"/>
</dbReference>
<accession>A0A095VQ80</accession>
<dbReference type="GO" id="GO:0140359">
    <property type="term" value="F:ABC-type transporter activity"/>
    <property type="evidence" value="ECO:0007669"/>
    <property type="project" value="InterPro"/>
</dbReference>
<dbReference type="FunFam" id="3.40.50.300:FF:000299">
    <property type="entry name" value="ABC transporter ATP-binding protein/permease"/>
    <property type="match status" value="1"/>
</dbReference>
<feature type="domain" description="Peptidase C39" evidence="14">
    <location>
        <begin position="2"/>
        <end position="119"/>
    </location>
</feature>
<evidence type="ECO:0000256" key="5">
    <source>
        <dbReference type="ARBA" id="ARBA00022741"/>
    </source>
</evidence>
<evidence type="ECO:0000259" key="13">
    <source>
        <dbReference type="PROSITE" id="PS50929"/>
    </source>
</evidence>
<keyword evidence="2" id="KW-0813">Transport</keyword>
<dbReference type="GO" id="GO:0016887">
    <property type="term" value="F:ATP hydrolysis activity"/>
    <property type="evidence" value="ECO:0007669"/>
    <property type="project" value="InterPro"/>
</dbReference>
<dbReference type="CDD" id="cd18569">
    <property type="entry name" value="ABC_6TM_NHLM_bacteriocin"/>
    <property type="match status" value="1"/>
</dbReference>
<dbReference type="GO" id="GO:0008233">
    <property type="term" value="F:peptidase activity"/>
    <property type="evidence" value="ECO:0007669"/>
    <property type="project" value="InterPro"/>
</dbReference>
<dbReference type="InterPro" id="IPR027417">
    <property type="entry name" value="P-loop_NTPase"/>
</dbReference>
<keyword evidence="16" id="KW-1185">Reference proteome</keyword>
<keyword evidence="8 11" id="KW-1133">Transmembrane helix</keyword>
<feature type="domain" description="ABC transmembrane type-1" evidence="13">
    <location>
        <begin position="151"/>
        <end position="431"/>
    </location>
</feature>
<gene>
    <name evidence="15" type="ORF">HRUBRA_02148</name>
</gene>
<dbReference type="EMBL" id="AUVB01000061">
    <property type="protein sequence ID" value="KGE03283.1"/>
    <property type="molecule type" value="Genomic_DNA"/>
</dbReference>
<dbReference type="SMART" id="SM00382">
    <property type="entry name" value="AAA"/>
    <property type="match status" value="1"/>
</dbReference>
<feature type="transmembrane region" description="Helical" evidence="11">
    <location>
        <begin position="284"/>
        <end position="306"/>
    </location>
</feature>
<dbReference type="Pfam" id="PF00005">
    <property type="entry name" value="ABC_tran"/>
    <property type="match status" value="1"/>
</dbReference>
<feature type="transmembrane region" description="Helical" evidence="11">
    <location>
        <begin position="385"/>
        <end position="408"/>
    </location>
</feature>
<dbReference type="Pfam" id="PF00664">
    <property type="entry name" value="ABC_membrane"/>
    <property type="match status" value="1"/>
</dbReference>
<dbReference type="GO" id="GO:0015031">
    <property type="term" value="P:protein transport"/>
    <property type="evidence" value="ECO:0007669"/>
    <property type="project" value="UniProtKB-KW"/>
</dbReference>
<evidence type="ECO:0000313" key="15">
    <source>
        <dbReference type="EMBL" id="KGE03283.1"/>
    </source>
</evidence>
<evidence type="ECO:0000256" key="1">
    <source>
        <dbReference type="ARBA" id="ARBA00004651"/>
    </source>
</evidence>
<evidence type="ECO:0000256" key="4">
    <source>
        <dbReference type="ARBA" id="ARBA00022692"/>
    </source>
</evidence>
<dbReference type="GO" id="GO:0005524">
    <property type="term" value="F:ATP binding"/>
    <property type="evidence" value="ECO:0007669"/>
    <property type="project" value="UniProtKB-KW"/>
</dbReference>
<sequence>MEAVECGAAALAIIMAHYGRWVPLESLRVDCGVSRDGSKASNVAKAARRHGFKVLAKRAEVPYLKSLDAPAIVFWAFNHFLVVEGFSGNKVYLNDPASGPRTVTLEDFDKNFTGVVLELTPDDSFTPESGPPSLRKSLLKRLDGSRDAASLIALFAIFIVLPGLSLPALQRAFVDDILGRGYVDWFLQVLVGLLLTVIFMAALTALQQRFLVLLQSKLSLQSGAQFFWHALRLPVSFYAQRYVGDIISRLAGLNRVSELLSGPLATNLANGAMLIFYASVMFSISWRLSLAVILLTSLNAAAVYAVQRRRMDKSLSMAAESARATAAGLAGIQAIESLKATGTEGDFFRTWAGHHANQVNSQQELSEYSRYLDAAPQLIKKLTEALILIFGAVLVVRGELTIGGLVAYQTVAGMFVSPVEQLVSFSGRLQEIKADISRIEDLEKYPLDQSWSDAQASSLEELDNDTLGDEGTGLHVEVRGLGFSYSPLDPPFINELNLTVAPGTWTAIVGGSGSGKSTLAKLVMGFYPAAVGEVLFGGRPMGAIPRELFVSEVGYVEQETSLFACTVRDNIALWDDTIPQEDIVAAARDAAIHDIIVARANGYRSLIDERGNLSGGQKQRLNIARALARKPRFLVLDEATAALDAVTEAHIYQRIRERGCSCLVIAHRLSAVRDADEIIVLDKGKVVERGSHDQLLAVRGRYYSLLGEEKAA</sequence>
<dbReference type="Gene3D" id="3.90.70.10">
    <property type="entry name" value="Cysteine proteinases"/>
    <property type="match status" value="1"/>
</dbReference>
<reference evidence="15 16" key="1">
    <citation type="journal article" date="2014" name="Genome Announc.">
        <title>Genome Sequence of Gammaproteobacterial Pseudohaliea rubra Type Strain DSM 19751, Isolated from Coastal Seawater of the Mediterranean Sea.</title>
        <authorList>
            <person name="Spring S."/>
            <person name="Fiebig A."/>
            <person name="Riedel T."/>
            <person name="Goker M."/>
            <person name="Klenk H.P."/>
        </authorList>
    </citation>
    <scope>NUCLEOTIDE SEQUENCE [LARGE SCALE GENOMIC DNA]</scope>
    <source>
        <strain evidence="15 16">DSM 19751</strain>
    </source>
</reference>
<evidence type="ECO:0000256" key="6">
    <source>
        <dbReference type="ARBA" id="ARBA00022840"/>
    </source>
</evidence>
<dbReference type="InterPro" id="IPR022514">
    <property type="entry name" value="NHPM_micro_ABC1"/>
</dbReference>
<dbReference type="NCBIfam" id="TIGR03796">
    <property type="entry name" value="NHLM_micro_ABC1"/>
    <property type="match status" value="1"/>
</dbReference>
<feature type="transmembrane region" description="Helical" evidence="11">
    <location>
        <begin position="185"/>
        <end position="206"/>
    </location>
</feature>
<dbReference type="PANTHER" id="PTHR24221">
    <property type="entry name" value="ATP-BINDING CASSETTE SUB-FAMILY B"/>
    <property type="match status" value="1"/>
</dbReference>
<dbReference type="GO" id="GO:0043213">
    <property type="term" value="P:bacteriocin transport"/>
    <property type="evidence" value="ECO:0007669"/>
    <property type="project" value="UniProtKB-KW"/>
</dbReference>
<dbReference type="InterPro" id="IPR003593">
    <property type="entry name" value="AAA+_ATPase"/>
</dbReference>
<evidence type="ECO:0000256" key="9">
    <source>
        <dbReference type="ARBA" id="ARBA00023136"/>
    </source>
</evidence>
<proteinExistence type="predicted"/>
<keyword evidence="6" id="KW-0067">ATP-binding</keyword>
<evidence type="ECO:0000256" key="11">
    <source>
        <dbReference type="SAM" id="Phobius"/>
    </source>
</evidence>
<dbReference type="Gene3D" id="1.20.1560.10">
    <property type="entry name" value="ABC transporter type 1, transmembrane domain"/>
    <property type="match status" value="2"/>
</dbReference>
<dbReference type="PANTHER" id="PTHR24221:SF654">
    <property type="entry name" value="ATP-BINDING CASSETTE SUB-FAMILY B MEMBER 6"/>
    <property type="match status" value="1"/>
</dbReference>
<comment type="caution">
    <text evidence="15">The sequence shown here is derived from an EMBL/GenBank/DDBJ whole genome shotgun (WGS) entry which is preliminary data.</text>
</comment>
<evidence type="ECO:0000259" key="14">
    <source>
        <dbReference type="PROSITE" id="PS50990"/>
    </source>
</evidence>
<keyword evidence="3" id="KW-1003">Cell membrane</keyword>
<evidence type="ECO:0000313" key="16">
    <source>
        <dbReference type="Proteomes" id="UP000029640"/>
    </source>
</evidence>
<dbReference type="InterPro" id="IPR011527">
    <property type="entry name" value="ABC1_TM_dom"/>
</dbReference>
<organism evidence="15 16">
    <name type="scientific">Pseudohaliea rubra DSM 19751</name>
    <dbReference type="NCBI Taxonomy" id="1265313"/>
    <lineage>
        <taxon>Bacteria</taxon>
        <taxon>Pseudomonadati</taxon>
        <taxon>Pseudomonadota</taxon>
        <taxon>Gammaproteobacteria</taxon>
        <taxon>Cellvibrionales</taxon>
        <taxon>Halieaceae</taxon>
        <taxon>Pseudohaliea</taxon>
    </lineage>
</organism>
<keyword evidence="5" id="KW-0547">Nucleotide-binding</keyword>
<evidence type="ECO:0000256" key="10">
    <source>
        <dbReference type="ARBA" id="ARBA00043264"/>
    </source>
</evidence>
<dbReference type="GO" id="GO:0034040">
    <property type="term" value="F:ATPase-coupled lipid transmembrane transporter activity"/>
    <property type="evidence" value="ECO:0007669"/>
    <property type="project" value="TreeGrafter"/>
</dbReference>
<dbReference type="PROSITE" id="PS50990">
    <property type="entry name" value="PEPTIDASE_C39"/>
    <property type="match status" value="1"/>
</dbReference>
<dbReference type="AlphaFoldDB" id="A0A095VQ80"/>
<dbReference type="InterPro" id="IPR036640">
    <property type="entry name" value="ABC1_TM_sf"/>
</dbReference>
<dbReference type="GO" id="GO:0006508">
    <property type="term" value="P:proteolysis"/>
    <property type="evidence" value="ECO:0007669"/>
    <property type="project" value="InterPro"/>
</dbReference>
<dbReference type="InterPro" id="IPR017871">
    <property type="entry name" value="ABC_transporter-like_CS"/>
</dbReference>
<keyword evidence="9 11" id="KW-0472">Membrane</keyword>
<evidence type="ECO:0000256" key="3">
    <source>
        <dbReference type="ARBA" id="ARBA00022475"/>
    </source>
</evidence>
<protein>
    <submittedName>
        <fullName evidence="15">ABC-type bacteriocin/lantibiotic exporter</fullName>
    </submittedName>
</protein>
<dbReference type="SUPFAM" id="SSF90123">
    <property type="entry name" value="ABC transporter transmembrane region"/>
    <property type="match status" value="1"/>
</dbReference>
<dbReference type="HOGENOM" id="CLU_000604_95_3_6"/>
<comment type="subcellular location">
    <subcellularLocation>
        <location evidence="1">Cell membrane</location>
        <topology evidence="1">Multi-pass membrane protein</topology>
    </subcellularLocation>
</comment>
<evidence type="ECO:0000256" key="7">
    <source>
        <dbReference type="ARBA" id="ARBA00022927"/>
    </source>
</evidence>
<keyword evidence="10" id="KW-0080">Bacteriocin transport</keyword>
<dbReference type="PROSITE" id="PS00211">
    <property type="entry name" value="ABC_TRANSPORTER_1"/>
    <property type="match status" value="1"/>
</dbReference>
<keyword evidence="7" id="KW-0653">Protein transport</keyword>
<feature type="transmembrane region" description="Helical" evidence="11">
    <location>
        <begin position="148"/>
        <end position="165"/>
    </location>
</feature>
<dbReference type="PATRIC" id="fig|1265313.6.peg.2118"/>
<dbReference type="Proteomes" id="UP000029640">
    <property type="component" value="Unassembled WGS sequence"/>
</dbReference>
<dbReference type="InterPro" id="IPR039421">
    <property type="entry name" value="Type_1_exporter"/>
</dbReference>
<evidence type="ECO:0000259" key="12">
    <source>
        <dbReference type="PROSITE" id="PS50893"/>
    </source>
</evidence>
<dbReference type="GO" id="GO:0005886">
    <property type="term" value="C:plasma membrane"/>
    <property type="evidence" value="ECO:0007669"/>
    <property type="project" value="UniProtKB-SubCell"/>
</dbReference>
<dbReference type="InterPro" id="IPR005074">
    <property type="entry name" value="Peptidase_C39"/>
</dbReference>
<dbReference type="STRING" id="1265313.HRUBRA_02148"/>
<keyword evidence="4 11" id="KW-0812">Transmembrane</keyword>
<name>A0A095VQ80_9GAMM</name>
<dbReference type="PROSITE" id="PS50893">
    <property type="entry name" value="ABC_TRANSPORTER_2"/>
    <property type="match status" value="1"/>
</dbReference>
<dbReference type="eggNOG" id="COG2274">
    <property type="taxonomic scope" value="Bacteria"/>
</dbReference>